<dbReference type="Proteomes" id="UP000324222">
    <property type="component" value="Unassembled WGS sequence"/>
</dbReference>
<evidence type="ECO:0000313" key="1">
    <source>
        <dbReference type="EMBL" id="MPC80672.1"/>
    </source>
</evidence>
<reference evidence="1 2" key="1">
    <citation type="submission" date="2019-05" db="EMBL/GenBank/DDBJ databases">
        <title>Another draft genome of Portunus trituberculatus and its Hox gene families provides insights of decapod evolution.</title>
        <authorList>
            <person name="Jeong J.-H."/>
            <person name="Song I."/>
            <person name="Kim S."/>
            <person name="Choi T."/>
            <person name="Kim D."/>
            <person name="Ryu S."/>
            <person name="Kim W."/>
        </authorList>
    </citation>
    <scope>NUCLEOTIDE SEQUENCE [LARGE SCALE GENOMIC DNA]</scope>
    <source>
        <tissue evidence="1">Muscle</tissue>
    </source>
</reference>
<comment type="caution">
    <text evidence="1">The sequence shown here is derived from an EMBL/GenBank/DDBJ whole genome shotgun (WGS) entry which is preliminary data.</text>
</comment>
<protein>
    <submittedName>
        <fullName evidence="1">Uncharacterized protein</fullName>
    </submittedName>
</protein>
<dbReference type="AlphaFoldDB" id="A0A5B7IAA0"/>
<dbReference type="EMBL" id="VSRR010054680">
    <property type="protein sequence ID" value="MPC80672.1"/>
    <property type="molecule type" value="Genomic_DNA"/>
</dbReference>
<evidence type="ECO:0000313" key="2">
    <source>
        <dbReference type="Proteomes" id="UP000324222"/>
    </source>
</evidence>
<proteinExistence type="predicted"/>
<name>A0A5B7IAA0_PORTR</name>
<sequence>MVSVCGSHRYQSGLHVAGFSRSAAGCGSTKRHLFRSLEPPPPCRLLDGQLYANQGLIAVENGTNYA</sequence>
<keyword evidence="2" id="KW-1185">Reference proteome</keyword>
<gene>
    <name evidence="1" type="ORF">E2C01_075258</name>
</gene>
<organism evidence="1 2">
    <name type="scientific">Portunus trituberculatus</name>
    <name type="common">Swimming crab</name>
    <name type="synonym">Neptunus trituberculatus</name>
    <dbReference type="NCBI Taxonomy" id="210409"/>
    <lineage>
        <taxon>Eukaryota</taxon>
        <taxon>Metazoa</taxon>
        <taxon>Ecdysozoa</taxon>
        <taxon>Arthropoda</taxon>
        <taxon>Crustacea</taxon>
        <taxon>Multicrustacea</taxon>
        <taxon>Malacostraca</taxon>
        <taxon>Eumalacostraca</taxon>
        <taxon>Eucarida</taxon>
        <taxon>Decapoda</taxon>
        <taxon>Pleocyemata</taxon>
        <taxon>Brachyura</taxon>
        <taxon>Eubrachyura</taxon>
        <taxon>Portunoidea</taxon>
        <taxon>Portunidae</taxon>
        <taxon>Portuninae</taxon>
        <taxon>Portunus</taxon>
    </lineage>
</organism>
<accession>A0A5B7IAA0</accession>